<protein>
    <recommendedName>
        <fullName evidence="5">Glycine-rich cell wall protein</fullName>
    </recommendedName>
</protein>
<evidence type="ECO:0008006" key="5">
    <source>
        <dbReference type="Google" id="ProtNLM"/>
    </source>
</evidence>
<dbReference type="Proteomes" id="UP000248616">
    <property type="component" value="Unassembled WGS sequence"/>
</dbReference>
<feature type="region of interest" description="Disordered" evidence="1">
    <location>
        <begin position="45"/>
        <end position="113"/>
    </location>
</feature>
<evidence type="ECO:0000256" key="2">
    <source>
        <dbReference type="SAM" id="SignalP"/>
    </source>
</evidence>
<dbReference type="EMBL" id="MZXV01000065">
    <property type="protein sequence ID" value="PZV34842.1"/>
    <property type="molecule type" value="Genomic_DNA"/>
</dbReference>
<feature type="chain" id="PRO_5016051571" description="Glycine-rich cell wall protein" evidence="2">
    <location>
        <begin position="22"/>
        <end position="148"/>
    </location>
</feature>
<keyword evidence="2" id="KW-0732">Signal</keyword>
<feature type="signal peptide" evidence="2">
    <location>
        <begin position="1"/>
        <end position="21"/>
    </location>
</feature>
<dbReference type="OrthoDB" id="8420605at2"/>
<proteinExistence type="predicted"/>
<dbReference type="AlphaFoldDB" id="A0A2W7BVX8"/>
<keyword evidence="4" id="KW-1185">Reference proteome</keyword>
<organism evidence="3 4">
    <name type="scientific">Mesorhizobium kowhaii</name>
    <dbReference type="NCBI Taxonomy" id="1300272"/>
    <lineage>
        <taxon>Bacteria</taxon>
        <taxon>Pseudomonadati</taxon>
        <taxon>Pseudomonadota</taxon>
        <taxon>Alphaproteobacteria</taxon>
        <taxon>Hyphomicrobiales</taxon>
        <taxon>Phyllobacteriaceae</taxon>
        <taxon>Mesorhizobium</taxon>
    </lineage>
</organism>
<accession>A0A2W7BVX8</accession>
<evidence type="ECO:0000313" key="3">
    <source>
        <dbReference type="EMBL" id="PZV34842.1"/>
    </source>
</evidence>
<sequence length="148" mass="14945">MRRSITTRSCWLALRATSALALAIAPCQLTFHGPAPGIVAASALAKDSGHDSGGGGGSGSGGSGNSNSGNVGDGGYSGSGGGDDEEGDHVNAATGDRVEVEGNKIEVEHPDGIKEEIENGRFEMKDALGRTIVERPATANDISRLQAL</sequence>
<feature type="compositionally biased region" description="Gly residues" evidence="1">
    <location>
        <begin position="51"/>
        <end position="64"/>
    </location>
</feature>
<name>A0A2W7BVX8_9HYPH</name>
<feature type="compositionally biased region" description="Basic and acidic residues" evidence="1">
    <location>
        <begin position="96"/>
        <end position="113"/>
    </location>
</feature>
<evidence type="ECO:0000313" key="4">
    <source>
        <dbReference type="Proteomes" id="UP000248616"/>
    </source>
</evidence>
<feature type="compositionally biased region" description="Gly residues" evidence="1">
    <location>
        <begin position="71"/>
        <end position="81"/>
    </location>
</feature>
<dbReference type="RefSeq" id="WP_111547785.1">
    <property type="nucleotide sequence ID" value="NZ_MZXV01000065.1"/>
</dbReference>
<evidence type="ECO:0000256" key="1">
    <source>
        <dbReference type="SAM" id="MobiDB-lite"/>
    </source>
</evidence>
<reference evidence="4" key="1">
    <citation type="submission" date="2017-03" db="EMBL/GenBank/DDBJ databases">
        <authorList>
            <person name="Safronova V.I."/>
            <person name="Sazanova A.L."/>
            <person name="Chirak E.R."/>
        </authorList>
    </citation>
    <scope>NUCLEOTIDE SEQUENCE [LARGE SCALE GENOMIC DNA]</scope>
    <source>
        <strain evidence="4">Ach-343</strain>
    </source>
</reference>
<gene>
    <name evidence="3" type="ORF">B5V02_30435</name>
</gene>
<comment type="caution">
    <text evidence="3">The sequence shown here is derived from an EMBL/GenBank/DDBJ whole genome shotgun (WGS) entry which is preliminary data.</text>
</comment>